<evidence type="ECO:0000256" key="2">
    <source>
        <dbReference type="SAM" id="MobiDB-lite"/>
    </source>
</evidence>
<organism evidence="5 6">
    <name type="scientific">Amborella trichopoda</name>
    <dbReference type="NCBI Taxonomy" id="13333"/>
    <lineage>
        <taxon>Eukaryota</taxon>
        <taxon>Viridiplantae</taxon>
        <taxon>Streptophyta</taxon>
        <taxon>Embryophyta</taxon>
        <taxon>Tracheophyta</taxon>
        <taxon>Spermatophyta</taxon>
        <taxon>Magnoliopsida</taxon>
        <taxon>Amborellales</taxon>
        <taxon>Amborellaceae</taxon>
        <taxon>Amborella</taxon>
    </lineage>
</organism>
<evidence type="ECO:0000256" key="1">
    <source>
        <dbReference type="ARBA" id="ARBA00007843"/>
    </source>
</evidence>
<dbReference type="SMART" id="SM00554">
    <property type="entry name" value="FAS1"/>
    <property type="match status" value="1"/>
</dbReference>
<dbReference type="eggNOG" id="ENOG502S3DA">
    <property type="taxonomic scope" value="Eukaryota"/>
</dbReference>
<reference evidence="6" key="1">
    <citation type="journal article" date="2013" name="Science">
        <title>The Amborella genome and the evolution of flowering plants.</title>
        <authorList>
            <consortium name="Amborella Genome Project"/>
        </authorList>
    </citation>
    <scope>NUCLEOTIDE SEQUENCE [LARGE SCALE GENOMIC DNA]</scope>
</reference>
<dbReference type="Proteomes" id="UP000017836">
    <property type="component" value="Unassembled WGS sequence"/>
</dbReference>
<dbReference type="InterPro" id="IPR000782">
    <property type="entry name" value="FAS1_domain"/>
</dbReference>
<comment type="similarity">
    <text evidence="1">Belongs to the fasciclin-like AGP family.</text>
</comment>
<sequence length="249" mass="27004">MKKPSLSLLIFLSILTLSTSQPTNTSNLQEAIRDMKARSYYTFVVLLQMMVSKHANHRLSHDITFLMPSDKDLANYNFLPGQLKELMLTHSIPNSMLFKHMLHFPTGTLLPSARHSRFLNVSNHGSYSFYLNNARIVAPNVCGSTNIRCHGLSTIIEYESSSLPVTPVTIPAPQATTPASPVTVPARPSPIPASPLTAPPLPASPEGIPAYFIPTPPSPPPPPPPVTGGSPPYDGMALPYGEMEEEATP</sequence>
<dbReference type="PANTHER" id="PTHR36069">
    <property type="entry name" value="EXPRESSED PROTEIN-RELATED"/>
    <property type="match status" value="1"/>
</dbReference>
<dbReference type="EMBL" id="KI392812">
    <property type="protein sequence ID" value="ERN10635.1"/>
    <property type="molecule type" value="Genomic_DNA"/>
</dbReference>
<evidence type="ECO:0000259" key="4">
    <source>
        <dbReference type="SMART" id="SM00554"/>
    </source>
</evidence>
<protein>
    <recommendedName>
        <fullName evidence="4">FAS1 domain-containing protein</fullName>
    </recommendedName>
</protein>
<feature type="signal peptide" evidence="3">
    <location>
        <begin position="1"/>
        <end position="20"/>
    </location>
</feature>
<evidence type="ECO:0000313" key="5">
    <source>
        <dbReference type="EMBL" id="ERN10635.1"/>
    </source>
</evidence>
<dbReference type="InterPro" id="IPR036378">
    <property type="entry name" value="FAS1_dom_sf"/>
</dbReference>
<evidence type="ECO:0000256" key="3">
    <source>
        <dbReference type="SAM" id="SignalP"/>
    </source>
</evidence>
<feature type="compositionally biased region" description="Pro residues" evidence="2">
    <location>
        <begin position="187"/>
        <end position="203"/>
    </location>
</feature>
<dbReference type="Pfam" id="PF02469">
    <property type="entry name" value="Fasciclin"/>
    <property type="match status" value="1"/>
</dbReference>
<accession>W1PTL6</accession>
<dbReference type="HOGENOM" id="CLU_1117021_0_0_1"/>
<dbReference type="PANTHER" id="PTHR36069:SF4">
    <property type="entry name" value="FASCICLIN-LIKE ARABINOGALACTAN FAMILY PROTEIN"/>
    <property type="match status" value="1"/>
</dbReference>
<proteinExistence type="inferred from homology"/>
<dbReference type="SUPFAM" id="SSF82153">
    <property type="entry name" value="FAS1 domain"/>
    <property type="match status" value="1"/>
</dbReference>
<dbReference type="OMA" id="MIRITNC"/>
<evidence type="ECO:0000313" key="6">
    <source>
        <dbReference type="Proteomes" id="UP000017836"/>
    </source>
</evidence>
<feature type="compositionally biased region" description="Pro residues" evidence="2">
    <location>
        <begin position="214"/>
        <end position="226"/>
    </location>
</feature>
<feature type="domain" description="FAS1" evidence="4">
    <location>
        <begin position="64"/>
        <end position="159"/>
    </location>
</feature>
<dbReference type="OrthoDB" id="1934418at2759"/>
<name>W1PTL6_AMBTC</name>
<dbReference type="Gramene" id="ERN10635">
    <property type="protein sequence ID" value="ERN10635"/>
    <property type="gene ID" value="AMTR_s00028p00191210"/>
</dbReference>
<feature type="chain" id="PRO_5004807603" description="FAS1 domain-containing protein" evidence="3">
    <location>
        <begin position="21"/>
        <end position="249"/>
    </location>
</feature>
<dbReference type="AlphaFoldDB" id="W1PTL6"/>
<dbReference type="InterPro" id="IPR053339">
    <property type="entry name" value="FAS1_domain_protein"/>
</dbReference>
<gene>
    <name evidence="5" type="ORF">AMTR_s00028p00191210</name>
</gene>
<feature type="region of interest" description="Disordered" evidence="2">
    <location>
        <begin position="171"/>
        <end position="249"/>
    </location>
</feature>
<keyword evidence="6" id="KW-1185">Reference proteome</keyword>
<keyword evidence="3" id="KW-0732">Signal</keyword>